<dbReference type="AlphaFoldDB" id="M0NLD8"/>
<name>M0NLD8_9EURY</name>
<dbReference type="Proteomes" id="UP000011650">
    <property type="component" value="Unassembled WGS sequence"/>
</dbReference>
<organism evidence="4 5">
    <name type="scientific">Halorubrum lipolyticum DSM 21995</name>
    <dbReference type="NCBI Taxonomy" id="1227482"/>
    <lineage>
        <taxon>Archaea</taxon>
        <taxon>Methanobacteriati</taxon>
        <taxon>Methanobacteriota</taxon>
        <taxon>Stenosarchaea group</taxon>
        <taxon>Halobacteria</taxon>
        <taxon>Halobacteriales</taxon>
        <taxon>Haloferacaceae</taxon>
        <taxon>Halorubrum</taxon>
    </lineage>
</organism>
<dbReference type="RefSeq" id="WP_008007316.1">
    <property type="nucleotide sequence ID" value="NZ_AOJG01000037.1"/>
</dbReference>
<feature type="transmembrane region" description="Helical" evidence="2">
    <location>
        <begin position="20"/>
        <end position="41"/>
    </location>
</feature>
<evidence type="ECO:0000256" key="1">
    <source>
        <dbReference type="SAM" id="MobiDB-lite"/>
    </source>
</evidence>
<feature type="transmembrane region" description="Helical" evidence="2">
    <location>
        <begin position="163"/>
        <end position="182"/>
    </location>
</feature>
<accession>M0NLD8</accession>
<dbReference type="PATRIC" id="fig|1227482.3.peg.2671"/>
<feature type="region of interest" description="Disordered" evidence="1">
    <location>
        <begin position="73"/>
        <end position="128"/>
    </location>
</feature>
<feature type="transmembrane region" description="Helical" evidence="2">
    <location>
        <begin position="218"/>
        <end position="240"/>
    </location>
</feature>
<gene>
    <name evidence="4" type="ORF">C469_13210</name>
</gene>
<keyword evidence="5" id="KW-1185">Reference proteome</keyword>
<dbReference type="OrthoDB" id="82282at2157"/>
<dbReference type="Pfam" id="PF07760">
    <property type="entry name" value="DUF1616"/>
    <property type="match status" value="1"/>
</dbReference>
<keyword evidence="2" id="KW-0472">Membrane</keyword>
<evidence type="ECO:0000256" key="2">
    <source>
        <dbReference type="SAM" id="Phobius"/>
    </source>
</evidence>
<dbReference type="InterPro" id="IPR011674">
    <property type="entry name" value="DUF1616"/>
</dbReference>
<evidence type="ECO:0000313" key="4">
    <source>
        <dbReference type="EMBL" id="EMA58403.1"/>
    </source>
</evidence>
<dbReference type="EMBL" id="AOJG01000037">
    <property type="protein sequence ID" value="EMA58403.1"/>
    <property type="molecule type" value="Genomic_DNA"/>
</dbReference>
<dbReference type="STRING" id="1227482.C469_13210"/>
<sequence length="382" mass="41377">MVDRRESWLLLPQPVRRLPADLAAVVVLTALTLAAVFVPVVDETPLRVGFGLIFVLFLPGYAFIAALFPEAGSGSATDETDDGSDGTTVDDDDSKPRPVPGTEAADERRTAAENAGSEPSGSGAPDRSGIDGVERVALSFGLSIAIVPLIGLVLNFTPWGIRLAPVATSVAGVTLVCVAVAARRRWELPPDERFAVPYRDWIATGKREAFDPDDRTDAALNVVLVVSVLLAVGSVGYAVAVPPQGEQFTELYLLTEDPDGELVADGYPETMSPNESAELIVGIGNNEYETTEYSVVVQLQEAVTEGNETTVVERTRLDRFEATVSHNETHHEPHTLRPTRTGENLRVQYLLYDGEVPDEPTEENAYREVHLWIDVEPESSNE</sequence>
<comment type="caution">
    <text evidence="4">The sequence shown here is derived from an EMBL/GenBank/DDBJ whole genome shotgun (WGS) entry which is preliminary data.</text>
</comment>
<proteinExistence type="predicted"/>
<feature type="transmembrane region" description="Helical" evidence="2">
    <location>
        <begin position="48"/>
        <end position="68"/>
    </location>
</feature>
<reference evidence="4 5" key="1">
    <citation type="journal article" date="2014" name="PLoS Genet.">
        <title>Phylogenetically driven sequencing of extremely halophilic archaea reveals strategies for static and dynamic osmo-response.</title>
        <authorList>
            <person name="Becker E.A."/>
            <person name="Seitzer P.M."/>
            <person name="Tritt A."/>
            <person name="Larsen D."/>
            <person name="Krusor M."/>
            <person name="Yao A.I."/>
            <person name="Wu D."/>
            <person name="Madern D."/>
            <person name="Eisen J.A."/>
            <person name="Darling A.E."/>
            <person name="Facciotti M.T."/>
        </authorList>
    </citation>
    <scope>NUCLEOTIDE SEQUENCE [LARGE SCALE GENOMIC DNA]</scope>
    <source>
        <strain evidence="4 5">DSM 21995</strain>
    </source>
</reference>
<keyword evidence="2" id="KW-1133">Transmembrane helix</keyword>
<feature type="transmembrane region" description="Helical" evidence="2">
    <location>
        <begin position="136"/>
        <end position="156"/>
    </location>
</feature>
<feature type="compositionally biased region" description="Acidic residues" evidence="1">
    <location>
        <begin position="78"/>
        <end position="93"/>
    </location>
</feature>
<keyword evidence="2" id="KW-0812">Transmembrane</keyword>
<evidence type="ECO:0000259" key="3">
    <source>
        <dbReference type="Pfam" id="PF07760"/>
    </source>
</evidence>
<evidence type="ECO:0000313" key="5">
    <source>
        <dbReference type="Proteomes" id="UP000011650"/>
    </source>
</evidence>
<feature type="domain" description="DUF1616" evidence="3">
    <location>
        <begin position="25"/>
        <end position="374"/>
    </location>
</feature>
<protein>
    <recommendedName>
        <fullName evidence="3">DUF1616 domain-containing protein</fullName>
    </recommendedName>
</protein>